<evidence type="ECO:0000313" key="2">
    <source>
        <dbReference type="Proteomes" id="UP001580430"/>
    </source>
</evidence>
<protein>
    <submittedName>
        <fullName evidence="1">XkdX family protein</fullName>
    </submittedName>
</protein>
<proteinExistence type="predicted"/>
<dbReference type="Proteomes" id="UP001580430">
    <property type="component" value="Unassembled WGS sequence"/>
</dbReference>
<name>A0ABV5C0I1_9BACL</name>
<comment type="caution">
    <text evidence="1">The sequence shown here is derived from an EMBL/GenBank/DDBJ whole genome shotgun (WGS) entry which is preliminary data.</text>
</comment>
<reference evidence="1 2" key="1">
    <citation type="submission" date="2024-09" db="EMBL/GenBank/DDBJ databases">
        <title>Paenibacillus zeirhizospherea sp. nov., isolated from surface of the maize (Zea mays) roots in a horticulture field, Hungary.</title>
        <authorList>
            <person name="Marton D."/>
            <person name="Farkas M."/>
            <person name="Bedics A."/>
            <person name="Toth E."/>
            <person name="Tancsics A."/>
            <person name="Boka K."/>
            <person name="Marati G."/>
            <person name="Kriszt B."/>
            <person name="Cserhati M."/>
        </authorList>
    </citation>
    <scope>NUCLEOTIDE SEQUENCE [LARGE SCALE GENOMIC DNA]</scope>
    <source>
        <strain evidence="1 2">JCM 18446</strain>
    </source>
</reference>
<dbReference type="Pfam" id="PF09693">
    <property type="entry name" value="Phage_XkdX"/>
    <property type="match status" value="1"/>
</dbReference>
<dbReference type="RefSeq" id="WP_375520177.1">
    <property type="nucleotide sequence ID" value="NZ_JBHIRY010000009.1"/>
</dbReference>
<keyword evidence="2" id="KW-1185">Reference proteome</keyword>
<evidence type="ECO:0000313" key="1">
    <source>
        <dbReference type="EMBL" id="MFB5761028.1"/>
    </source>
</evidence>
<accession>A0ABV5C0I1</accession>
<dbReference type="InterPro" id="IPR010022">
    <property type="entry name" value="XkdX"/>
</dbReference>
<organism evidence="1 2">
    <name type="scientific">Paenibacillus medicaginis</name>
    <dbReference type="NCBI Taxonomy" id="1470560"/>
    <lineage>
        <taxon>Bacteria</taxon>
        <taxon>Bacillati</taxon>
        <taxon>Bacillota</taxon>
        <taxon>Bacilli</taxon>
        <taxon>Bacillales</taxon>
        <taxon>Paenibacillaceae</taxon>
        <taxon>Paenibacillus</taxon>
    </lineage>
</organism>
<dbReference type="EMBL" id="JBHIRY010000009">
    <property type="protein sequence ID" value="MFB5761028.1"/>
    <property type="molecule type" value="Genomic_DNA"/>
</dbReference>
<gene>
    <name evidence="1" type="ORF">ACE5LO_11560</name>
</gene>
<sequence length="46" mass="5386">MRFWQLAYQWKWVTAEQLKGAVKTDTNPFGEITAAEYKDITGVDFM</sequence>